<comment type="catalytic activity">
    <reaction evidence="1">
        <text>S-ubiquitinyl-[E2 ubiquitin-conjugating enzyme]-L-cysteine + [acceptor protein]-L-lysine = [E2 ubiquitin-conjugating enzyme]-L-cysteine + N(6)-ubiquitinyl-[acceptor protein]-L-lysine.</text>
        <dbReference type="EC" id="2.3.2.27"/>
    </reaction>
</comment>
<keyword evidence="4" id="KW-0808">Transferase</keyword>
<dbReference type="InterPro" id="IPR013083">
    <property type="entry name" value="Znf_RING/FYVE/PHD"/>
</dbReference>
<feature type="domain" description="C3H1-type" evidence="13">
    <location>
        <begin position="173"/>
        <end position="200"/>
    </location>
</feature>
<dbReference type="PANTHER" id="PTHR11224">
    <property type="entry name" value="MAKORIN-RELATED"/>
    <property type="match status" value="1"/>
</dbReference>
<dbReference type="PANTHER" id="PTHR11224:SF37">
    <property type="entry name" value="E3 UBIQUITIN-PROTEIN LIGASE MAKORIN-1"/>
    <property type="match status" value="1"/>
</dbReference>
<evidence type="ECO:0000256" key="9">
    <source>
        <dbReference type="ARBA" id="ARBA00022833"/>
    </source>
</evidence>
<dbReference type="InterPro" id="IPR045072">
    <property type="entry name" value="MKRN-like"/>
</dbReference>
<evidence type="ECO:0000256" key="3">
    <source>
        <dbReference type="ARBA" id="ARBA00012483"/>
    </source>
</evidence>
<dbReference type="InterPro" id="IPR031644">
    <property type="entry name" value="MKRN1_C"/>
</dbReference>
<evidence type="ECO:0000313" key="15">
    <source>
        <dbReference type="Proteomes" id="UP000694385"/>
    </source>
</evidence>
<dbReference type="Ensembl" id="ENSJJAT00000000079.1">
    <property type="protein sequence ID" value="ENSJJAP00000000054.1"/>
    <property type="gene ID" value="ENSJJAG00000000075.1"/>
</dbReference>
<keyword evidence="6" id="KW-0677">Repeat</keyword>
<reference evidence="14" key="2">
    <citation type="submission" date="2025-09" db="UniProtKB">
        <authorList>
            <consortium name="Ensembl"/>
        </authorList>
    </citation>
    <scope>IDENTIFICATION</scope>
</reference>
<feature type="zinc finger region" description="C3H1-type" evidence="11">
    <location>
        <begin position="49"/>
        <end position="76"/>
    </location>
</feature>
<dbReference type="GeneTree" id="ENSGT00950000183077"/>
<dbReference type="Pfam" id="PF18044">
    <property type="entry name" value="zf-CCCH_4"/>
    <property type="match status" value="1"/>
</dbReference>
<reference evidence="14" key="1">
    <citation type="submission" date="2025-08" db="UniProtKB">
        <authorList>
            <consortium name="Ensembl"/>
        </authorList>
    </citation>
    <scope>IDENTIFICATION</scope>
</reference>
<feature type="domain" description="C3H1-type" evidence="13">
    <location>
        <begin position="16"/>
        <end position="47"/>
    </location>
</feature>
<feature type="domain" description="C3H1-type" evidence="13">
    <location>
        <begin position="49"/>
        <end position="76"/>
    </location>
</feature>
<dbReference type="UniPathway" id="UPA00143"/>
<dbReference type="PROSITE" id="PS50103">
    <property type="entry name" value="ZF_C3H1"/>
    <property type="match status" value="4"/>
</dbReference>
<dbReference type="SUPFAM" id="SSF57850">
    <property type="entry name" value="RING/U-box"/>
    <property type="match status" value="1"/>
</dbReference>
<evidence type="ECO:0000256" key="4">
    <source>
        <dbReference type="ARBA" id="ARBA00022679"/>
    </source>
</evidence>
<dbReference type="SMART" id="SM00184">
    <property type="entry name" value="RING"/>
    <property type="match status" value="1"/>
</dbReference>
<feature type="zinc finger region" description="C3H1-type" evidence="11">
    <location>
        <begin position="173"/>
        <end position="200"/>
    </location>
</feature>
<organism evidence="14 15">
    <name type="scientific">Jaculus jaculus</name>
    <name type="common">Lesser Egyptian jerboa</name>
    <dbReference type="NCBI Taxonomy" id="51337"/>
    <lineage>
        <taxon>Eukaryota</taxon>
        <taxon>Metazoa</taxon>
        <taxon>Chordata</taxon>
        <taxon>Craniata</taxon>
        <taxon>Vertebrata</taxon>
        <taxon>Euteleostomi</taxon>
        <taxon>Mammalia</taxon>
        <taxon>Eutheria</taxon>
        <taxon>Euarchontoglires</taxon>
        <taxon>Glires</taxon>
        <taxon>Rodentia</taxon>
        <taxon>Myomorpha</taxon>
        <taxon>Dipodoidea</taxon>
        <taxon>Dipodidae</taxon>
        <taxon>Dipodinae</taxon>
        <taxon>Jaculus</taxon>
    </lineage>
</organism>
<name>A0A8C5JW43_JACJA</name>
<dbReference type="GO" id="GO:0000209">
    <property type="term" value="P:protein polyubiquitination"/>
    <property type="evidence" value="ECO:0007669"/>
    <property type="project" value="InterPro"/>
</dbReference>
<evidence type="ECO:0000256" key="5">
    <source>
        <dbReference type="ARBA" id="ARBA00022723"/>
    </source>
</evidence>
<dbReference type="CDD" id="cd16730">
    <property type="entry name" value="RING-HC_MKRN1_3"/>
    <property type="match status" value="1"/>
</dbReference>
<dbReference type="SMART" id="SM00356">
    <property type="entry name" value="ZnF_C3H1"/>
    <property type="match status" value="4"/>
</dbReference>
<dbReference type="Gene3D" id="3.30.40.10">
    <property type="entry name" value="Zinc/RING finger domain, C3HC4 (zinc finger)"/>
    <property type="match status" value="1"/>
</dbReference>
<evidence type="ECO:0000256" key="7">
    <source>
        <dbReference type="ARBA" id="ARBA00022771"/>
    </source>
</evidence>
<dbReference type="InterPro" id="IPR001841">
    <property type="entry name" value="Znf_RING"/>
</dbReference>
<dbReference type="Pfam" id="PF15815">
    <property type="entry name" value="MKRN1_C"/>
    <property type="match status" value="1"/>
</dbReference>
<keyword evidence="7 11" id="KW-0863">Zinc-finger</keyword>
<dbReference type="PROSITE" id="PS50089">
    <property type="entry name" value="ZF_RING_2"/>
    <property type="match status" value="1"/>
</dbReference>
<feature type="zinc finger region" description="C3H1-type" evidence="11">
    <location>
        <begin position="317"/>
        <end position="346"/>
    </location>
</feature>
<evidence type="ECO:0000256" key="6">
    <source>
        <dbReference type="ARBA" id="ARBA00022737"/>
    </source>
</evidence>
<dbReference type="Gene3D" id="4.10.1000.10">
    <property type="entry name" value="Zinc finger, CCCH-type"/>
    <property type="match status" value="1"/>
</dbReference>
<protein>
    <recommendedName>
        <fullName evidence="3">RING-type E3 ubiquitin transferase</fullName>
        <ecNumber evidence="3">2.3.2.27</ecNumber>
    </recommendedName>
    <alternativeName>
        <fullName evidence="10">RING-type E3 ubiquitin transferase makorin-1</fullName>
    </alternativeName>
</protein>
<dbReference type="InterPro" id="IPR036855">
    <property type="entry name" value="Znf_CCCH_sf"/>
</dbReference>
<dbReference type="FunFam" id="3.30.40.10:FF:000117">
    <property type="entry name" value="Probable E3 ubiquitin-protein ligase makorin-1"/>
    <property type="match status" value="1"/>
</dbReference>
<dbReference type="PROSITE" id="PS00518">
    <property type="entry name" value="ZF_RING_1"/>
    <property type="match status" value="1"/>
</dbReference>
<evidence type="ECO:0000259" key="13">
    <source>
        <dbReference type="PROSITE" id="PS50103"/>
    </source>
</evidence>
<evidence type="ECO:0000256" key="11">
    <source>
        <dbReference type="PROSITE-ProRule" id="PRU00723"/>
    </source>
</evidence>
<feature type="zinc finger region" description="C3H1-type" evidence="11">
    <location>
        <begin position="16"/>
        <end position="47"/>
    </location>
</feature>
<dbReference type="SUPFAM" id="SSF90229">
    <property type="entry name" value="CCCH zinc finger"/>
    <property type="match status" value="1"/>
</dbReference>
<evidence type="ECO:0000256" key="10">
    <source>
        <dbReference type="ARBA" id="ARBA00042581"/>
    </source>
</evidence>
<dbReference type="AlphaFoldDB" id="A0A8C5JW43"/>
<evidence type="ECO:0000259" key="12">
    <source>
        <dbReference type="PROSITE" id="PS50089"/>
    </source>
</evidence>
<dbReference type="InterPro" id="IPR018957">
    <property type="entry name" value="Znf_C3HC4_RING-type"/>
</dbReference>
<evidence type="ECO:0000256" key="1">
    <source>
        <dbReference type="ARBA" id="ARBA00000900"/>
    </source>
</evidence>
<dbReference type="Pfam" id="PF00097">
    <property type="entry name" value="zf-C3HC4"/>
    <property type="match status" value="1"/>
</dbReference>
<evidence type="ECO:0000256" key="2">
    <source>
        <dbReference type="ARBA" id="ARBA00004906"/>
    </source>
</evidence>
<dbReference type="InterPro" id="IPR041367">
    <property type="entry name" value="Znf-CCCH_4"/>
</dbReference>
<evidence type="ECO:0000256" key="8">
    <source>
        <dbReference type="ARBA" id="ARBA00022786"/>
    </source>
</evidence>
<dbReference type="GO" id="GO:0061630">
    <property type="term" value="F:ubiquitin protein ligase activity"/>
    <property type="evidence" value="ECO:0007669"/>
    <property type="project" value="UniProtKB-EC"/>
</dbReference>
<dbReference type="GO" id="GO:0008270">
    <property type="term" value="F:zinc ion binding"/>
    <property type="evidence" value="ECO:0007669"/>
    <property type="project" value="UniProtKB-KW"/>
</dbReference>
<dbReference type="EC" id="2.3.2.27" evidence="3"/>
<dbReference type="InterPro" id="IPR000571">
    <property type="entry name" value="Znf_CCCH"/>
</dbReference>
<dbReference type="Proteomes" id="UP000694385">
    <property type="component" value="Unassembled WGS sequence"/>
</dbReference>
<proteinExistence type="predicted"/>
<evidence type="ECO:0000313" key="14">
    <source>
        <dbReference type="Ensembl" id="ENSJJAP00000000054.1"/>
    </source>
</evidence>
<dbReference type="OMA" id="CHYKHET"/>
<accession>A0A8C5JW43</accession>
<dbReference type="InterPro" id="IPR017907">
    <property type="entry name" value="Znf_RING_CS"/>
</dbReference>
<feature type="domain" description="C3H1-type" evidence="13">
    <location>
        <begin position="317"/>
        <end position="346"/>
    </location>
</feature>
<comment type="pathway">
    <text evidence="2">Protein modification; protein ubiquitination.</text>
</comment>
<keyword evidence="15" id="KW-1185">Reference proteome</keyword>
<feature type="domain" description="RING-type" evidence="12">
    <location>
        <begin position="246"/>
        <end position="300"/>
    </location>
</feature>
<keyword evidence="5 11" id="KW-0479">Metal-binding</keyword>
<keyword evidence="8" id="KW-0833">Ubl conjugation pathway</keyword>
<sequence length="435" mass="49314">SRLLPRTRIEQTFSGSKGANINKDWTGYFMHGVCKEGDKCRYSHDLSDSPYGVVCKYFQRGYCIYGDRCRYEHSKPLKQEAVTAADPSAKASLAASSSLPSGVGPLIEMNTSEAESRNPAFPTVGAGSEDWVNAVEFVPGQPYCGRTAPFLHRSTPAGLSGQGRVREGAKCREAKQQLCPYAAVGECRYGENCVCVHGEHCDTCGLRVLHPRDAAQRSQHIKSCIEAHEKDMELSFAVQRSKDMVCGICMEVVYEKANPSERRFGILSNCNHTYCLKCIRKWRSAKQFESKIIKSCPECRITSNFVIPSEYWKHKEAMSNKACRYFDEGHGNCPFGGNCFYKHVYPDGHREEPQRQKVGTSSRYRAQRRNHFWELIEERENSNPFDNDEEEVVTFELGEMLLMLLAAGGDDELTDSEDEWDLFHDELEDFYDLDL</sequence>
<dbReference type="Pfam" id="PF14608">
    <property type="entry name" value="zf-CCCH_2"/>
    <property type="match status" value="3"/>
</dbReference>
<keyword evidence="9 11" id="KW-0862">Zinc</keyword>